<sequence length="60" mass="6649">MARHIIAFSRPEAQSGDGEAEIEIRNSADLFFTEFPAMHVEGYTHARKSRSHLTACGVSD</sequence>
<evidence type="ECO:0000313" key="1">
    <source>
        <dbReference type="EMBL" id="TCG04339.1"/>
    </source>
</evidence>
<protein>
    <submittedName>
        <fullName evidence="1">Uncharacterized protein</fullName>
    </submittedName>
</protein>
<dbReference type="EMBL" id="MWML01000263">
    <property type="protein sequence ID" value="TCG04339.1"/>
    <property type="molecule type" value="Genomic_DNA"/>
</dbReference>
<proteinExistence type="predicted"/>
<reference evidence="1 2" key="1">
    <citation type="submission" date="2017-02" db="EMBL/GenBank/DDBJ databases">
        <title>Paraburkholderia sophoroidis sp. nov. and Paraburkholderia steynii sp. nov. rhizobial symbionts of the fynbos legume Hypocalyptus sophoroides.</title>
        <authorList>
            <person name="Steenkamp E.T."/>
            <person name="Beukes C.W."/>
            <person name="Van Zyl E."/>
            <person name="Avontuur J."/>
            <person name="Chan W.Y."/>
            <person name="Hassen A."/>
            <person name="Palmer M."/>
            <person name="Mthombeni L."/>
            <person name="Phalane F."/>
            <person name="Sereme K."/>
            <person name="Venter S.N."/>
        </authorList>
    </citation>
    <scope>NUCLEOTIDE SEQUENCE [LARGE SCALE GENOMIC DNA]</scope>
    <source>
        <strain evidence="1 2">HC1.1ba</strain>
    </source>
</reference>
<accession>A0A4R0XC18</accession>
<name>A0A4R0XC18_9BURK</name>
<dbReference type="Proteomes" id="UP000294200">
    <property type="component" value="Unassembled WGS sequence"/>
</dbReference>
<comment type="caution">
    <text evidence="1">The sequence shown here is derived from an EMBL/GenBank/DDBJ whole genome shotgun (WGS) entry which is preliminary data.</text>
</comment>
<evidence type="ECO:0000313" key="2">
    <source>
        <dbReference type="Proteomes" id="UP000294200"/>
    </source>
</evidence>
<dbReference type="AlphaFoldDB" id="A0A4R0XC18"/>
<gene>
    <name evidence="1" type="ORF">BZM27_41655</name>
</gene>
<organism evidence="1 2">
    <name type="scientific">Paraburkholderia steynii</name>
    <dbReference type="NCBI Taxonomy" id="1245441"/>
    <lineage>
        <taxon>Bacteria</taxon>
        <taxon>Pseudomonadati</taxon>
        <taxon>Pseudomonadota</taxon>
        <taxon>Betaproteobacteria</taxon>
        <taxon>Burkholderiales</taxon>
        <taxon>Burkholderiaceae</taxon>
        <taxon>Paraburkholderia</taxon>
    </lineage>
</organism>
<keyword evidence="2" id="KW-1185">Reference proteome</keyword>